<sequence>MNMTACSHCHQTQFYKSPPPTRPFLGSQLEEVIYIYEETFRLEELIAQFNEERAALLRRLNIIQSPTIGLPTEILSTIFEHTCPPPDFRNQHEFPPYGEETEDEEQEMPFQLVLGAVSSHWRRVVRSSPRLWTSVFSNIGVSPKKFPNILRLFIENSKHVPLSLVLRFLDSNPMNPFLVHPSIDLLIIEALPRIRELHLVNPPRIWHAYLPCLTRLAECSLNLSRPEAYVPDQQVMLPLIAPLRRLSLQEALWRTDASLQLPFLAITSLTLSEIPPDLSVQVFLQCPNLVEFHCISYSVQLPPPKPVTLTNDITFQYLKIFDWETRSCPWSHALVRYLTTPILRELRIFAMLDPTECNSQEFYNRLPPTLTKLELLTPSHVNYVRDDSNIEDLRMLYCNTEEVFQLFQRLRPIWRDGKLVKTFPRLRKLTIGEGGDDLDLLPVSCSIAVLEMLEKRLDSSTNSFHLVLETSEVDWLPEVEGKLKELKQAGFDLKIIECGAYNFLE</sequence>
<feature type="domain" description="MHD" evidence="1">
    <location>
        <begin position="120"/>
        <end position="347"/>
    </location>
</feature>
<organism evidence="2 3">
    <name type="scientific">Macrolepiota fuliginosa MF-IS2</name>
    <dbReference type="NCBI Taxonomy" id="1400762"/>
    <lineage>
        <taxon>Eukaryota</taxon>
        <taxon>Fungi</taxon>
        <taxon>Dikarya</taxon>
        <taxon>Basidiomycota</taxon>
        <taxon>Agaricomycotina</taxon>
        <taxon>Agaricomycetes</taxon>
        <taxon>Agaricomycetidae</taxon>
        <taxon>Agaricales</taxon>
        <taxon>Agaricineae</taxon>
        <taxon>Agaricaceae</taxon>
        <taxon>Macrolepiota</taxon>
    </lineage>
</organism>
<gene>
    <name evidence="2" type="ORF">P691DRAFT_777536</name>
</gene>
<evidence type="ECO:0000313" key="3">
    <source>
        <dbReference type="Proteomes" id="UP000807342"/>
    </source>
</evidence>
<dbReference type="OrthoDB" id="3365698at2759"/>
<dbReference type="InterPro" id="IPR028565">
    <property type="entry name" value="MHD"/>
</dbReference>
<evidence type="ECO:0000313" key="2">
    <source>
        <dbReference type="EMBL" id="KAF9445489.1"/>
    </source>
</evidence>
<evidence type="ECO:0000259" key="1">
    <source>
        <dbReference type="PROSITE" id="PS51072"/>
    </source>
</evidence>
<keyword evidence="3" id="KW-1185">Reference proteome</keyword>
<dbReference type="PROSITE" id="PS51072">
    <property type="entry name" value="MHD"/>
    <property type="match status" value="1"/>
</dbReference>
<protein>
    <recommendedName>
        <fullName evidence="1">MHD domain-containing protein</fullName>
    </recommendedName>
</protein>
<proteinExistence type="predicted"/>
<accession>A0A9P5X6L1</accession>
<reference evidence="2" key="1">
    <citation type="submission" date="2020-11" db="EMBL/GenBank/DDBJ databases">
        <authorList>
            <consortium name="DOE Joint Genome Institute"/>
            <person name="Ahrendt S."/>
            <person name="Riley R."/>
            <person name="Andreopoulos W."/>
            <person name="Labutti K."/>
            <person name="Pangilinan J."/>
            <person name="Ruiz-Duenas F.J."/>
            <person name="Barrasa J.M."/>
            <person name="Sanchez-Garcia M."/>
            <person name="Camarero S."/>
            <person name="Miyauchi S."/>
            <person name="Serrano A."/>
            <person name="Linde D."/>
            <person name="Babiker R."/>
            <person name="Drula E."/>
            <person name="Ayuso-Fernandez I."/>
            <person name="Pacheco R."/>
            <person name="Padilla G."/>
            <person name="Ferreira P."/>
            <person name="Barriuso J."/>
            <person name="Kellner H."/>
            <person name="Castanera R."/>
            <person name="Alfaro M."/>
            <person name="Ramirez L."/>
            <person name="Pisabarro A.G."/>
            <person name="Kuo A."/>
            <person name="Tritt A."/>
            <person name="Lipzen A."/>
            <person name="He G."/>
            <person name="Yan M."/>
            <person name="Ng V."/>
            <person name="Cullen D."/>
            <person name="Martin F."/>
            <person name="Rosso M.-N."/>
            <person name="Henrissat B."/>
            <person name="Hibbett D."/>
            <person name="Martinez A.T."/>
            <person name="Grigoriev I.V."/>
        </authorList>
    </citation>
    <scope>NUCLEOTIDE SEQUENCE</scope>
    <source>
        <strain evidence="2">MF-IS2</strain>
    </source>
</reference>
<dbReference type="Proteomes" id="UP000807342">
    <property type="component" value="Unassembled WGS sequence"/>
</dbReference>
<comment type="caution">
    <text evidence="2">The sequence shown here is derived from an EMBL/GenBank/DDBJ whole genome shotgun (WGS) entry which is preliminary data.</text>
</comment>
<name>A0A9P5X6L1_9AGAR</name>
<dbReference type="EMBL" id="MU151298">
    <property type="protein sequence ID" value="KAF9445489.1"/>
    <property type="molecule type" value="Genomic_DNA"/>
</dbReference>
<dbReference type="AlphaFoldDB" id="A0A9P5X6L1"/>